<proteinExistence type="inferred from homology"/>
<dbReference type="Proteomes" id="UP000591537">
    <property type="component" value="Unassembled WGS sequence"/>
</dbReference>
<name>A0A7W9WLM5_9ACTN</name>
<organism evidence="4 5">
    <name type="scientific">Streptomyces paradoxus</name>
    <dbReference type="NCBI Taxonomy" id="66375"/>
    <lineage>
        <taxon>Bacteria</taxon>
        <taxon>Bacillati</taxon>
        <taxon>Actinomycetota</taxon>
        <taxon>Actinomycetes</taxon>
        <taxon>Kitasatosporales</taxon>
        <taxon>Streptomycetaceae</taxon>
        <taxon>Streptomyces</taxon>
    </lineage>
</organism>
<dbReference type="Gene3D" id="3.30.750.24">
    <property type="entry name" value="STAS domain"/>
    <property type="match status" value="1"/>
</dbReference>
<dbReference type="GO" id="GO:0043856">
    <property type="term" value="F:anti-sigma factor antagonist activity"/>
    <property type="evidence" value="ECO:0007669"/>
    <property type="project" value="InterPro"/>
</dbReference>
<evidence type="ECO:0000313" key="5">
    <source>
        <dbReference type="Proteomes" id="UP000591537"/>
    </source>
</evidence>
<dbReference type="InterPro" id="IPR036513">
    <property type="entry name" value="STAS_dom_sf"/>
</dbReference>
<evidence type="ECO:0000256" key="1">
    <source>
        <dbReference type="ARBA" id="ARBA00009013"/>
    </source>
</evidence>
<sequence>MGGPSVEVSASGWCLVAWVSGEMDYVSGPSFGAEFLDLMARAERLIVLELSGVSFCDSAGLNVLLQAWRLADSRGAVVVLANVSGPVRRVLQMTGVDQVLRVYDTAGDAEGDFGC</sequence>
<gene>
    <name evidence="4" type="ORF">HNR57_007854</name>
</gene>
<feature type="domain" description="STAS" evidence="3">
    <location>
        <begin position="19"/>
        <end position="113"/>
    </location>
</feature>
<dbReference type="NCBIfam" id="TIGR00377">
    <property type="entry name" value="ant_ant_sig"/>
    <property type="match status" value="1"/>
</dbReference>
<dbReference type="InterPro" id="IPR003658">
    <property type="entry name" value="Anti-sigma_ant"/>
</dbReference>
<dbReference type="EMBL" id="JACHGV010000024">
    <property type="protein sequence ID" value="MBB6081891.1"/>
    <property type="molecule type" value="Genomic_DNA"/>
</dbReference>
<dbReference type="PANTHER" id="PTHR33495">
    <property type="entry name" value="ANTI-SIGMA FACTOR ANTAGONIST TM_1081-RELATED-RELATED"/>
    <property type="match status" value="1"/>
</dbReference>
<protein>
    <recommendedName>
        <fullName evidence="2">Anti-sigma factor antagonist</fullName>
    </recommendedName>
</protein>
<comment type="caution">
    <text evidence="4">The sequence shown here is derived from an EMBL/GenBank/DDBJ whole genome shotgun (WGS) entry which is preliminary data.</text>
</comment>
<accession>A0A7W9WLM5</accession>
<dbReference type="Pfam" id="PF01740">
    <property type="entry name" value="STAS"/>
    <property type="match status" value="1"/>
</dbReference>
<evidence type="ECO:0000313" key="4">
    <source>
        <dbReference type="EMBL" id="MBB6081891.1"/>
    </source>
</evidence>
<dbReference type="PROSITE" id="PS50801">
    <property type="entry name" value="STAS"/>
    <property type="match status" value="1"/>
</dbReference>
<dbReference type="PANTHER" id="PTHR33495:SF2">
    <property type="entry name" value="ANTI-SIGMA FACTOR ANTAGONIST TM_1081-RELATED"/>
    <property type="match status" value="1"/>
</dbReference>
<dbReference type="AlphaFoldDB" id="A0A7W9WLM5"/>
<evidence type="ECO:0000259" key="3">
    <source>
        <dbReference type="PROSITE" id="PS50801"/>
    </source>
</evidence>
<comment type="similarity">
    <text evidence="1 2">Belongs to the anti-sigma-factor antagonist family.</text>
</comment>
<dbReference type="CDD" id="cd07043">
    <property type="entry name" value="STAS_anti-anti-sigma_factors"/>
    <property type="match status" value="1"/>
</dbReference>
<dbReference type="InterPro" id="IPR002645">
    <property type="entry name" value="STAS_dom"/>
</dbReference>
<reference evidence="4 5" key="1">
    <citation type="submission" date="2020-08" db="EMBL/GenBank/DDBJ databases">
        <title>Genomic Encyclopedia of Type Strains, Phase IV (KMG-IV): sequencing the most valuable type-strain genomes for metagenomic binning, comparative biology and taxonomic classification.</title>
        <authorList>
            <person name="Goeker M."/>
        </authorList>
    </citation>
    <scope>NUCLEOTIDE SEQUENCE [LARGE SCALE GENOMIC DNA]</scope>
    <source>
        <strain evidence="4 5">DSM 43350</strain>
    </source>
</reference>
<keyword evidence="5" id="KW-1185">Reference proteome</keyword>
<dbReference type="RefSeq" id="WP_184568025.1">
    <property type="nucleotide sequence ID" value="NZ_BAAARS010000024.1"/>
</dbReference>
<dbReference type="SUPFAM" id="SSF52091">
    <property type="entry name" value="SpoIIaa-like"/>
    <property type="match status" value="1"/>
</dbReference>
<evidence type="ECO:0000256" key="2">
    <source>
        <dbReference type="RuleBase" id="RU003749"/>
    </source>
</evidence>